<sequence length="173" mass="18955">MAPFDSFPATTPFDSCPLGVSTDSCPAGEFGDFDIKYLKQNISKCRSQISGSFRRNTATLCKNICETLRLKRSLLPSGVKIPDVKHLGGMAAQQNSGCDTSRWNGGDNRILDVIHLGWKVAKPDVMAAAGWNSYPGGMSYDSRPGGMSRIPYSLYSEFAYGFQRTLLNLGLLW</sequence>
<dbReference type="AlphaFoldDB" id="A5ANF9"/>
<reference evidence="1" key="1">
    <citation type="journal article" date="2007" name="PLoS ONE">
        <title>The first genome sequence of an elite grapevine cultivar (Pinot noir Vitis vinifera L.): coping with a highly heterozygous genome.</title>
        <authorList>
            <person name="Velasco R."/>
            <person name="Zharkikh A."/>
            <person name="Troggio M."/>
            <person name="Cartwright D.A."/>
            <person name="Cestaro A."/>
            <person name="Pruss D."/>
            <person name="Pindo M."/>
            <person name="FitzGerald L.M."/>
            <person name="Vezzulli S."/>
            <person name="Reid J."/>
            <person name="Malacarne G."/>
            <person name="Iliev D."/>
            <person name="Coppola G."/>
            <person name="Wardell B."/>
            <person name="Micheletti D."/>
            <person name="Macalma T."/>
            <person name="Facci M."/>
            <person name="Mitchell J.T."/>
            <person name="Perazzolli M."/>
            <person name="Eldredge G."/>
            <person name="Gatto P."/>
            <person name="Oyzerski R."/>
            <person name="Moretto M."/>
            <person name="Gutin N."/>
            <person name="Stefanini M."/>
            <person name="Chen Y."/>
            <person name="Segala C."/>
            <person name="Davenport C."/>
            <person name="Dematte L."/>
            <person name="Mraz A."/>
            <person name="Battilana J."/>
            <person name="Stormo K."/>
            <person name="Costa F."/>
            <person name="Tao Q."/>
            <person name="Si-Ammour A."/>
            <person name="Harkins T."/>
            <person name="Lackey A."/>
            <person name="Perbost C."/>
            <person name="Taillon B."/>
            <person name="Stella A."/>
            <person name="Solovyev V."/>
            <person name="Fawcett J.A."/>
            <person name="Sterck L."/>
            <person name="Vandepoele K."/>
            <person name="Grando S.M."/>
            <person name="Toppo S."/>
            <person name="Moser C."/>
            <person name="Lanchbury J."/>
            <person name="Bogden R."/>
            <person name="Skolnick M."/>
            <person name="Sgaramella V."/>
            <person name="Bhatnagar S.K."/>
            <person name="Fontana P."/>
            <person name="Gutin A."/>
            <person name="Van de Peer Y."/>
            <person name="Salamini F."/>
            <person name="Viola R."/>
        </authorList>
    </citation>
    <scope>NUCLEOTIDE SEQUENCE</scope>
</reference>
<dbReference type="EMBL" id="AM430764">
    <property type="protein sequence ID" value="CAN75864.1"/>
    <property type="molecule type" value="Genomic_DNA"/>
</dbReference>
<name>A5ANF9_VITVI</name>
<organism evidence="1">
    <name type="scientific">Vitis vinifera</name>
    <name type="common">Grape</name>
    <dbReference type="NCBI Taxonomy" id="29760"/>
    <lineage>
        <taxon>Eukaryota</taxon>
        <taxon>Viridiplantae</taxon>
        <taxon>Streptophyta</taxon>
        <taxon>Embryophyta</taxon>
        <taxon>Tracheophyta</taxon>
        <taxon>Spermatophyta</taxon>
        <taxon>Magnoliopsida</taxon>
        <taxon>eudicotyledons</taxon>
        <taxon>Gunneridae</taxon>
        <taxon>Pentapetalae</taxon>
        <taxon>rosids</taxon>
        <taxon>Vitales</taxon>
        <taxon>Vitaceae</taxon>
        <taxon>Viteae</taxon>
        <taxon>Vitis</taxon>
    </lineage>
</organism>
<protein>
    <submittedName>
        <fullName evidence="1">Uncharacterized protein</fullName>
    </submittedName>
</protein>
<gene>
    <name evidence="1" type="ORF">VITISV_026892</name>
</gene>
<proteinExistence type="predicted"/>
<evidence type="ECO:0000313" key="1">
    <source>
        <dbReference type="EMBL" id="CAN75864.1"/>
    </source>
</evidence>
<accession>A5ANF9</accession>